<sequence>MLVNMALSWHLKYPNAGQHGLPRPQSLYIDASLEYTFAGKLYIDIWMKLVESIYLHSRPPHLANLSLVKFTFGGRVVTDHRVHAWRFEFKLGGPLAAAQRTMWLPKPIRMQRESPLQPFYLCYTLFC</sequence>
<evidence type="ECO:0000313" key="1">
    <source>
        <dbReference type="EMBL" id="MPC38367.1"/>
    </source>
</evidence>
<evidence type="ECO:0000313" key="2">
    <source>
        <dbReference type="Proteomes" id="UP000324222"/>
    </source>
</evidence>
<proteinExistence type="predicted"/>
<comment type="caution">
    <text evidence="1">The sequence shown here is derived from an EMBL/GenBank/DDBJ whole genome shotgun (WGS) entry which is preliminary data.</text>
</comment>
<organism evidence="1 2">
    <name type="scientific">Portunus trituberculatus</name>
    <name type="common">Swimming crab</name>
    <name type="synonym">Neptunus trituberculatus</name>
    <dbReference type="NCBI Taxonomy" id="210409"/>
    <lineage>
        <taxon>Eukaryota</taxon>
        <taxon>Metazoa</taxon>
        <taxon>Ecdysozoa</taxon>
        <taxon>Arthropoda</taxon>
        <taxon>Crustacea</taxon>
        <taxon>Multicrustacea</taxon>
        <taxon>Malacostraca</taxon>
        <taxon>Eumalacostraca</taxon>
        <taxon>Eucarida</taxon>
        <taxon>Decapoda</taxon>
        <taxon>Pleocyemata</taxon>
        <taxon>Brachyura</taxon>
        <taxon>Eubrachyura</taxon>
        <taxon>Portunoidea</taxon>
        <taxon>Portunidae</taxon>
        <taxon>Portuninae</taxon>
        <taxon>Portunus</taxon>
    </lineage>
</organism>
<dbReference type="EMBL" id="VSRR010004048">
    <property type="protein sequence ID" value="MPC38367.1"/>
    <property type="molecule type" value="Genomic_DNA"/>
</dbReference>
<reference evidence="1 2" key="1">
    <citation type="submission" date="2019-05" db="EMBL/GenBank/DDBJ databases">
        <title>Another draft genome of Portunus trituberculatus and its Hox gene families provides insights of decapod evolution.</title>
        <authorList>
            <person name="Jeong J.-H."/>
            <person name="Song I."/>
            <person name="Kim S."/>
            <person name="Choi T."/>
            <person name="Kim D."/>
            <person name="Ryu S."/>
            <person name="Kim W."/>
        </authorList>
    </citation>
    <scope>NUCLEOTIDE SEQUENCE [LARGE SCALE GENOMIC DNA]</scope>
    <source>
        <tissue evidence="1">Muscle</tissue>
    </source>
</reference>
<name>A0A5B7EYU2_PORTR</name>
<keyword evidence="2" id="KW-1185">Reference proteome</keyword>
<dbReference type="AlphaFoldDB" id="A0A5B7EYU2"/>
<protein>
    <submittedName>
        <fullName evidence="1">Uncharacterized protein</fullName>
    </submittedName>
</protein>
<accession>A0A5B7EYU2</accession>
<gene>
    <name evidence="1" type="ORF">E2C01_031873</name>
</gene>
<dbReference type="Proteomes" id="UP000324222">
    <property type="component" value="Unassembled WGS sequence"/>
</dbReference>